<sequence>MHLEIEKIALIIGWLISFSGGIWYLSAKHTELQINVKKNQEDIDRLRSSVRSECRGDKQLVWLTLKHIERYLAKTTDYNELILKKDKTNNDEF</sequence>
<dbReference type="Proteomes" id="UP000032946">
    <property type="component" value="Chromosome"/>
</dbReference>
<proteinExistence type="predicted"/>
<accession>A0A9P1KLC4</accession>
<organism evidence="1 2">
    <name type="scientific">Limnospira indica PCC 8005</name>
    <dbReference type="NCBI Taxonomy" id="376219"/>
    <lineage>
        <taxon>Bacteria</taxon>
        <taxon>Bacillati</taxon>
        <taxon>Cyanobacteriota</taxon>
        <taxon>Cyanophyceae</taxon>
        <taxon>Oscillatoriophycideae</taxon>
        <taxon>Oscillatoriales</taxon>
        <taxon>Sirenicapillariaceae</taxon>
        <taxon>Limnospira</taxon>
    </lineage>
</organism>
<protein>
    <submittedName>
        <fullName evidence="1">Uncharacterized protein</fullName>
    </submittedName>
</protein>
<evidence type="ECO:0000313" key="2">
    <source>
        <dbReference type="Proteomes" id="UP000032946"/>
    </source>
</evidence>
<dbReference type="EMBL" id="FO818640">
    <property type="protein sequence ID" value="CDM98644.1"/>
    <property type="molecule type" value="Genomic_DNA"/>
</dbReference>
<dbReference type="AlphaFoldDB" id="A0A9P1KLC4"/>
<gene>
    <name evidence="1" type="ORF">ARTHRO_61245</name>
</gene>
<evidence type="ECO:0000313" key="1">
    <source>
        <dbReference type="EMBL" id="CDM98644.1"/>
    </source>
</evidence>
<dbReference type="RefSeq" id="WP_006669510.1">
    <property type="nucleotide sequence ID" value="NZ_FO818640.1"/>
</dbReference>
<name>A0A9P1KLC4_9CYAN</name>
<keyword evidence="2" id="KW-1185">Reference proteome</keyword>
<reference evidence="1 2" key="1">
    <citation type="submission" date="2014-02" db="EMBL/GenBank/DDBJ databases">
        <authorList>
            <person name="Genoscope - CEA"/>
        </authorList>
    </citation>
    <scope>NUCLEOTIDE SEQUENCE [LARGE SCALE GENOMIC DNA]</scope>
    <source>
        <strain evidence="1 2">PCC 8005</strain>
    </source>
</reference>